<dbReference type="EMBL" id="JAPDDT010000014">
    <property type="protein sequence ID" value="MCW1925407.1"/>
    <property type="molecule type" value="Genomic_DNA"/>
</dbReference>
<evidence type="ECO:0000313" key="3">
    <source>
        <dbReference type="Proteomes" id="UP001320876"/>
    </source>
</evidence>
<name>A0ABT3GPG3_9BACT</name>
<reference evidence="2 3" key="1">
    <citation type="submission" date="2022-10" db="EMBL/GenBank/DDBJ databases">
        <title>Luteolibacter arcticus strain CCTCC AB 2014275, whole genome shotgun sequencing project.</title>
        <authorList>
            <person name="Zhao G."/>
            <person name="Shen L."/>
        </authorList>
    </citation>
    <scope>NUCLEOTIDE SEQUENCE [LARGE SCALE GENOMIC DNA]</scope>
    <source>
        <strain evidence="2 3">CCTCC AB 2014275</strain>
    </source>
</reference>
<feature type="compositionally biased region" description="Pro residues" evidence="1">
    <location>
        <begin position="98"/>
        <end position="112"/>
    </location>
</feature>
<accession>A0ABT3GPG3</accession>
<organism evidence="2 3">
    <name type="scientific">Luteolibacter arcticus</name>
    <dbReference type="NCBI Taxonomy" id="1581411"/>
    <lineage>
        <taxon>Bacteria</taxon>
        <taxon>Pseudomonadati</taxon>
        <taxon>Verrucomicrobiota</taxon>
        <taxon>Verrucomicrobiia</taxon>
        <taxon>Verrucomicrobiales</taxon>
        <taxon>Verrucomicrobiaceae</taxon>
        <taxon>Luteolibacter</taxon>
    </lineage>
</organism>
<dbReference type="Proteomes" id="UP001320876">
    <property type="component" value="Unassembled WGS sequence"/>
</dbReference>
<evidence type="ECO:0000256" key="1">
    <source>
        <dbReference type="SAM" id="MobiDB-lite"/>
    </source>
</evidence>
<sequence length="112" mass="12339">MGLLTDIFFGDLSQSFSIDEHRSALKSQAMKQAESSGKLFNATMEIDRLKRQNGELRLAVTALTRFLIDRKVVDGAELEAFVREIDAEDGKIDGALAFPPPPKPGPPKRGPR</sequence>
<dbReference type="RefSeq" id="WP_264489515.1">
    <property type="nucleotide sequence ID" value="NZ_JAPDDT010000014.1"/>
</dbReference>
<evidence type="ECO:0000313" key="2">
    <source>
        <dbReference type="EMBL" id="MCW1925407.1"/>
    </source>
</evidence>
<comment type="caution">
    <text evidence="2">The sequence shown here is derived from an EMBL/GenBank/DDBJ whole genome shotgun (WGS) entry which is preliminary data.</text>
</comment>
<feature type="region of interest" description="Disordered" evidence="1">
    <location>
        <begin position="92"/>
        <end position="112"/>
    </location>
</feature>
<keyword evidence="3" id="KW-1185">Reference proteome</keyword>
<gene>
    <name evidence="2" type="ORF">OKA05_22795</name>
</gene>
<proteinExistence type="predicted"/>
<protein>
    <submittedName>
        <fullName evidence="2">Uncharacterized protein</fullName>
    </submittedName>
</protein>